<protein>
    <recommendedName>
        <fullName evidence="1">Serine aminopeptidase S33 domain-containing protein</fullName>
    </recommendedName>
</protein>
<dbReference type="Pfam" id="PF12146">
    <property type="entry name" value="Hydrolase_4"/>
    <property type="match status" value="1"/>
</dbReference>
<dbReference type="Proteomes" id="UP000464787">
    <property type="component" value="Chromosome"/>
</dbReference>
<dbReference type="PANTHER" id="PTHR43265">
    <property type="entry name" value="ESTERASE ESTD"/>
    <property type="match status" value="1"/>
</dbReference>
<evidence type="ECO:0000313" key="2">
    <source>
        <dbReference type="EMBL" id="QHI98584.1"/>
    </source>
</evidence>
<dbReference type="RefSeq" id="WP_160552101.1">
    <property type="nucleotide sequence ID" value="NZ_CP047650.1"/>
</dbReference>
<keyword evidence="3" id="KW-1185">Reference proteome</keyword>
<dbReference type="PANTHER" id="PTHR43265:SF1">
    <property type="entry name" value="ESTERASE ESTD"/>
    <property type="match status" value="1"/>
</dbReference>
<sequence length="611" mass="66246">MSSHASVSLDARPVSFDREGRTLFGWYHPPAGPDGGSRDCLVVLCNPIGYDAICTHRHYRQLALRLAFAGFAVLRYDHHGTGDSDGTDEAPERIPAWTRGVSRAVEFGLHISGASKLSLFGVRMGATLALAAATQASAGRADSIVAWAPFSSGRLMLRETRAMRSLRAVDGSSESLAGQADAPDAGEEAGGYLLTHAAIAAMSELDLTSIVTPQNAAGRAVLLLERDDIPPNEKLARHLRAVGCDVTQSPVGGYAAMMRDTFDAVVPDEALGVIREWLEARYPMQGAGHPQALETDGAFTLKQDGVAVRDTPVRFGAHGNLFGILSRAVEPQGLRGRAAVLFVTTGSNHHIGPNRMYVTQGRALAAKGFLALRMDIGGVGESPAAPGQRDNHLFARHTVGEVHEAIAYLKTQGVSHVVMVGMCSGAYMAFRGAIAEPAVDSIVMINPQNFNWREGDSLEMRRRKGIRSLRFYRSRLLDRGTWSRVMRGQVDTKVIVYGVASLIRKRVAKRLGSVVRGGRPVSLAEMQDSTDVFALFRGLLQRGVKVFMVFSANDGGLDEVETHLGESAARLRRMDHFRFHVVEGADHTFTPLWAQKQLHELLVGHVEQTYG</sequence>
<reference evidence="2 3" key="1">
    <citation type="submission" date="2020-01" db="EMBL/GenBank/DDBJ databases">
        <title>Genome sequencing of strain KACC 21265.</title>
        <authorList>
            <person name="Heo J."/>
            <person name="Kim S.-J."/>
            <person name="Kim J.-S."/>
            <person name="Hong S.-B."/>
            <person name="Kwon S.-W."/>
        </authorList>
    </citation>
    <scope>NUCLEOTIDE SEQUENCE [LARGE SCALE GENOMIC DNA]</scope>
    <source>
        <strain evidence="2 3">KACC 21265</strain>
    </source>
</reference>
<proteinExistence type="predicted"/>
<dbReference type="EMBL" id="CP047650">
    <property type="protein sequence ID" value="QHI98584.1"/>
    <property type="molecule type" value="Genomic_DNA"/>
</dbReference>
<accession>A0A857J3S9</accession>
<dbReference type="Gene3D" id="3.40.50.1820">
    <property type="entry name" value="alpha/beta hydrolase"/>
    <property type="match status" value="2"/>
</dbReference>
<evidence type="ECO:0000259" key="1">
    <source>
        <dbReference type="Pfam" id="PF12146"/>
    </source>
</evidence>
<gene>
    <name evidence="2" type="ORF">GT347_11605</name>
</gene>
<dbReference type="InterPro" id="IPR053145">
    <property type="entry name" value="AB_hydrolase_Est10"/>
</dbReference>
<name>A0A857J3S9_9BURK</name>
<dbReference type="AlphaFoldDB" id="A0A857J3S9"/>
<dbReference type="SUPFAM" id="SSF53474">
    <property type="entry name" value="alpha/beta-Hydrolases"/>
    <property type="match status" value="2"/>
</dbReference>
<evidence type="ECO:0000313" key="3">
    <source>
        <dbReference type="Proteomes" id="UP000464787"/>
    </source>
</evidence>
<dbReference type="InterPro" id="IPR022742">
    <property type="entry name" value="Hydrolase_4"/>
</dbReference>
<dbReference type="GO" id="GO:0052689">
    <property type="term" value="F:carboxylic ester hydrolase activity"/>
    <property type="evidence" value="ECO:0007669"/>
    <property type="project" value="TreeGrafter"/>
</dbReference>
<organism evidence="2 3">
    <name type="scientific">Xylophilus rhododendri</name>
    <dbReference type="NCBI Taxonomy" id="2697032"/>
    <lineage>
        <taxon>Bacteria</taxon>
        <taxon>Pseudomonadati</taxon>
        <taxon>Pseudomonadota</taxon>
        <taxon>Betaproteobacteria</taxon>
        <taxon>Burkholderiales</taxon>
        <taxon>Xylophilus</taxon>
    </lineage>
</organism>
<dbReference type="InterPro" id="IPR029058">
    <property type="entry name" value="AB_hydrolase_fold"/>
</dbReference>
<feature type="domain" description="Serine aminopeptidase S33" evidence="1">
    <location>
        <begin position="57"/>
        <end position="157"/>
    </location>
</feature>
<dbReference type="KEGG" id="xyk:GT347_11605"/>